<evidence type="ECO:0000256" key="3">
    <source>
        <dbReference type="ARBA" id="ARBA00022596"/>
    </source>
</evidence>
<feature type="domain" description="UreE urease accessory N-terminal" evidence="6">
    <location>
        <begin position="5"/>
        <end position="68"/>
    </location>
</feature>
<dbReference type="EMBL" id="CP002547">
    <property type="protein sequence ID" value="ADY55318.1"/>
    <property type="molecule type" value="Genomic_DNA"/>
</dbReference>
<comment type="subcellular location">
    <subcellularLocation>
        <location evidence="1 5">Cytoplasm</location>
    </subcellularLocation>
</comment>
<proteinExistence type="inferred from homology"/>
<evidence type="ECO:0000256" key="5">
    <source>
        <dbReference type="HAMAP-Rule" id="MF_00822"/>
    </source>
</evidence>
<dbReference type="GO" id="GO:0019627">
    <property type="term" value="P:urea metabolic process"/>
    <property type="evidence" value="ECO:0007669"/>
    <property type="project" value="InterPro"/>
</dbReference>
<evidence type="ECO:0000313" key="7">
    <source>
        <dbReference type="EMBL" id="ADY55318.1"/>
    </source>
</evidence>
<dbReference type="GO" id="GO:0006457">
    <property type="term" value="P:protein folding"/>
    <property type="evidence" value="ECO:0007669"/>
    <property type="project" value="InterPro"/>
</dbReference>
<dbReference type="Gene3D" id="3.30.70.790">
    <property type="entry name" value="UreE, C-terminal domain"/>
    <property type="match status" value="1"/>
</dbReference>
<evidence type="ECO:0000256" key="1">
    <source>
        <dbReference type="ARBA" id="ARBA00004496"/>
    </source>
</evidence>
<dbReference type="InterPro" id="IPR012406">
    <property type="entry name" value="UreE"/>
</dbReference>
<dbReference type="GO" id="GO:0016151">
    <property type="term" value="F:nickel cation binding"/>
    <property type="evidence" value="ECO:0007669"/>
    <property type="project" value="UniProtKB-UniRule"/>
</dbReference>
<dbReference type="InterPro" id="IPR004029">
    <property type="entry name" value="UreE_N"/>
</dbReference>
<dbReference type="Proteomes" id="UP000007488">
    <property type="component" value="Chromosome"/>
</dbReference>
<keyword evidence="4 5" id="KW-0143">Chaperone</keyword>
<name>F0T2K0_SYNGF</name>
<keyword evidence="3 5" id="KW-0533">Nickel</keyword>
<dbReference type="CDD" id="cd00571">
    <property type="entry name" value="UreE"/>
    <property type="match status" value="1"/>
</dbReference>
<dbReference type="eggNOG" id="COG2371">
    <property type="taxonomic scope" value="Bacteria"/>
</dbReference>
<dbReference type="STRING" id="645991.Sgly_0977"/>
<accession>F0T2K0</accession>
<sequence>MAEKILGNLKYSELNGRRLDTVRIDWFEVEKRIWKKTSEHGVEVGLKIRAGLPLQSGDILYEDDRVVMAVEVSECEAIVIVPGDMREMGRACYEIGNQHVPLFYENGRLAVPYEGPVFALLEAGGYRPERIMLKLEHRLGGSGCRHSLA</sequence>
<dbReference type="AlphaFoldDB" id="F0T2K0"/>
<dbReference type="InterPro" id="IPR036118">
    <property type="entry name" value="UreE_N_sf"/>
</dbReference>
<evidence type="ECO:0000256" key="4">
    <source>
        <dbReference type="ARBA" id="ARBA00023186"/>
    </source>
</evidence>
<dbReference type="HOGENOM" id="CLU_093757_3_0_9"/>
<protein>
    <recommendedName>
        <fullName evidence="5">Urease accessory protein UreE</fullName>
    </recommendedName>
</protein>
<comment type="function">
    <text evidence="5">Involved in urease metallocenter assembly. Binds nickel. Probably functions as a nickel donor during metallocenter assembly.</text>
</comment>
<comment type="similarity">
    <text evidence="5">Belongs to the UreE family.</text>
</comment>
<dbReference type="GO" id="GO:0051082">
    <property type="term" value="F:unfolded protein binding"/>
    <property type="evidence" value="ECO:0007669"/>
    <property type="project" value="UniProtKB-UniRule"/>
</dbReference>
<dbReference type="SUPFAM" id="SSF69737">
    <property type="entry name" value="Urease metallochaperone UreE, C-terminal domain"/>
    <property type="match status" value="1"/>
</dbReference>
<dbReference type="SMART" id="SM00988">
    <property type="entry name" value="UreE_N"/>
    <property type="match status" value="1"/>
</dbReference>
<dbReference type="GO" id="GO:0005737">
    <property type="term" value="C:cytoplasm"/>
    <property type="evidence" value="ECO:0007669"/>
    <property type="project" value="UniProtKB-SubCell"/>
</dbReference>
<dbReference type="HAMAP" id="MF_00822">
    <property type="entry name" value="UreE"/>
    <property type="match status" value="1"/>
</dbReference>
<dbReference type="KEGG" id="sgy:Sgly_0977"/>
<evidence type="ECO:0000256" key="2">
    <source>
        <dbReference type="ARBA" id="ARBA00022490"/>
    </source>
</evidence>
<keyword evidence="2 5" id="KW-0963">Cytoplasm</keyword>
<dbReference type="GO" id="GO:0065003">
    <property type="term" value="P:protein-containing complex assembly"/>
    <property type="evidence" value="ECO:0007669"/>
    <property type="project" value="InterPro"/>
</dbReference>
<reference evidence="7 8" key="1">
    <citation type="journal article" date="2011" name="Stand. Genomic Sci.">
        <title>Complete genome sequence of Syntrophobotulus glycolicus type strain (FlGlyR).</title>
        <authorList>
            <person name="Han C."/>
            <person name="Mwirichia R."/>
            <person name="Chertkov O."/>
            <person name="Held B."/>
            <person name="Lapidus A."/>
            <person name="Nolan M."/>
            <person name="Lucas S."/>
            <person name="Hammon N."/>
            <person name="Deshpande S."/>
            <person name="Cheng J.F."/>
            <person name="Tapia R."/>
            <person name="Goodwin L."/>
            <person name="Pitluck S."/>
            <person name="Huntemann M."/>
            <person name="Liolios K."/>
            <person name="Ivanova N."/>
            <person name="Pagani I."/>
            <person name="Mavromatis K."/>
            <person name="Ovchinikova G."/>
            <person name="Pati A."/>
            <person name="Chen A."/>
            <person name="Palaniappan K."/>
            <person name="Land M."/>
            <person name="Hauser L."/>
            <person name="Brambilla E.M."/>
            <person name="Rohde M."/>
            <person name="Spring S."/>
            <person name="Sikorski J."/>
            <person name="Goker M."/>
            <person name="Woyke T."/>
            <person name="Bristow J."/>
            <person name="Eisen J.A."/>
            <person name="Markowitz V."/>
            <person name="Hugenholtz P."/>
            <person name="Kyrpides N.C."/>
            <person name="Klenk H.P."/>
            <person name="Detter J.C."/>
        </authorList>
    </citation>
    <scope>NUCLEOTIDE SEQUENCE [LARGE SCALE GENOMIC DNA]</scope>
    <source>
        <strain evidence="8">DSM 8271 / FlGlyR</strain>
    </source>
</reference>
<organism evidence="7 8">
    <name type="scientific">Syntrophobotulus glycolicus (strain DSM 8271 / FlGlyR)</name>
    <dbReference type="NCBI Taxonomy" id="645991"/>
    <lineage>
        <taxon>Bacteria</taxon>
        <taxon>Bacillati</taxon>
        <taxon>Bacillota</taxon>
        <taxon>Clostridia</taxon>
        <taxon>Eubacteriales</taxon>
        <taxon>Desulfitobacteriaceae</taxon>
        <taxon>Syntrophobotulus</taxon>
    </lineage>
</organism>
<dbReference type="PIRSF" id="PIRSF036402">
    <property type="entry name" value="Ureas_acces_UreE"/>
    <property type="match status" value="1"/>
</dbReference>
<evidence type="ECO:0000313" key="8">
    <source>
        <dbReference type="Proteomes" id="UP000007488"/>
    </source>
</evidence>
<dbReference type="Pfam" id="PF02814">
    <property type="entry name" value="UreE_N"/>
    <property type="match status" value="1"/>
</dbReference>
<dbReference type="Gene3D" id="2.60.260.20">
    <property type="entry name" value="Urease metallochaperone UreE, N-terminal domain"/>
    <property type="match status" value="1"/>
</dbReference>
<reference evidence="8" key="2">
    <citation type="submission" date="2011-02" db="EMBL/GenBank/DDBJ databases">
        <title>The complete genome of Syntrophobotulus glycolicus DSM 8271.</title>
        <authorList>
            <person name="Lucas S."/>
            <person name="Copeland A."/>
            <person name="Lapidus A."/>
            <person name="Bruce D."/>
            <person name="Goodwin L."/>
            <person name="Pitluck S."/>
            <person name="Kyrpides N."/>
            <person name="Mavromatis K."/>
            <person name="Pagani I."/>
            <person name="Ivanova N."/>
            <person name="Mikhailova N."/>
            <person name="Chertkov O."/>
            <person name="Held B."/>
            <person name="Detter J.C."/>
            <person name="Tapia R."/>
            <person name="Han C."/>
            <person name="Land M."/>
            <person name="Hauser L."/>
            <person name="Markowitz V."/>
            <person name="Cheng J.-F."/>
            <person name="Hugenholtz P."/>
            <person name="Woyke T."/>
            <person name="Wu D."/>
            <person name="Spring S."/>
            <person name="Schroeder M."/>
            <person name="Brambilla E."/>
            <person name="Klenk H.-P."/>
            <person name="Eisen J.A."/>
        </authorList>
    </citation>
    <scope>NUCLEOTIDE SEQUENCE [LARGE SCALE GENOMIC DNA]</scope>
    <source>
        <strain evidence="8">DSM 8271 / FlGlyR</strain>
    </source>
</reference>
<dbReference type="InterPro" id="IPR007864">
    <property type="entry name" value="UreE_C_dom"/>
</dbReference>
<dbReference type="SUPFAM" id="SSF69287">
    <property type="entry name" value="Urease metallochaperone UreE, N-terminal domain"/>
    <property type="match status" value="1"/>
</dbReference>
<dbReference type="Pfam" id="PF05194">
    <property type="entry name" value="UreE_C"/>
    <property type="match status" value="1"/>
</dbReference>
<evidence type="ECO:0000259" key="6">
    <source>
        <dbReference type="SMART" id="SM00988"/>
    </source>
</evidence>
<gene>
    <name evidence="5" type="primary">ureE</name>
    <name evidence="7" type="ordered locus">Sgly_0977</name>
</gene>
<keyword evidence="8" id="KW-1185">Reference proteome</keyword>